<dbReference type="AlphaFoldDB" id="A0AAV5UUK0"/>
<protein>
    <recommendedName>
        <fullName evidence="3">Pentatricopeptide repeat-containing protein</fullName>
    </recommendedName>
</protein>
<gene>
    <name evidence="1" type="ORF">PFISCL1PPCAC_2267</name>
</gene>
<evidence type="ECO:0008006" key="3">
    <source>
        <dbReference type="Google" id="ProtNLM"/>
    </source>
</evidence>
<dbReference type="EMBL" id="BTSY01000001">
    <property type="protein sequence ID" value="GMT10970.1"/>
    <property type="molecule type" value="Genomic_DNA"/>
</dbReference>
<keyword evidence="2" id="KW-1185">Reference proteome</keyword>
<proteinExistence type="predicted"/>
<dbReference type="Proteomes" id="UP001432322">
    <property type="component" value="Unassembled WGS sequence"/>
</dbReference>
<reference evidence="1" key="1">
    <citation type="submission" date="2023-10" db="EMBL/GenBank/DDBJ databases">
        <title>Genome assembly of Pristionchus species.</title>
        <authorList>
            <person name="Yoshida K."/>
            <person name="Sommer R.J."/>
        </authorList>
    </citation>
    <scope>NUCLEOTIDE SEQUENCE</scope>
    <source>
        <strain evidence="1">RS5133</strain>
    </source>
</reference>
<evidence type="ECO:0000313" key="2">
    <source>
        <dbReference type="Proteomes" id="UP001432322"/>
    </source>
</evidence>
<organism evidence="1 2">
    <name type="scientific">Pristionchus fissidentatus</name>
    <dbReference type="NCBI Taxonomy" id="1538716"/>
    <lineage>
        <taxon>Eukaryota</taxon>
        <taxon>Metazoa</taxon>
        <taxon>Ecdysozoa</taxon>
        <taxon>Nematoda</taxon>
        <taxon>Chromadorea</taxon>
        <taxon>Rhabditida</taxon>
        <taxon>Rhabditina</taxon>
        <taxon>Diplogasteromorpha</taxon>
        <taxon>Diplogasteroidea</taxon>
        <taxon>Neodiplogasteridae</taxon>
        <taxon>Pristionchus</taxon>
    </lineage>
</organism>
<name>A0AAV5UUK0_9BILA</name>
<accession>A0AAV5UUK0</accession>
<evidence type="ECO:0000313" key="1">
    <source>
        <dbReference type="EMBL" id="GMT10970.1"/>
    </source>
</evidence>
<comment type="caution">
    <text evidence="1">The sequence shown here is derived from an EMBL/GenBank/DDBJ whole genome shotgun (WGS) entry which is preliminary data.</text>
</comment>
<sequence length="685" mass="75969">MHKLLCSRCLHRVNVVLPSISSGRPLPCSHVRRYSRWFALYEDVNPVEIPISELPSSSSYTHGAPIGLNDPRPLRLRRSLSTASFVPTSVDHSELGGRDTVDEEAIANVLGTSTGSPSTSMYDLDSLLGTIEESNLELPKLDYSRDLLPASSLRGSAPSLSPLKKLSRSSPEKEKVERLFSRGRGVRSRLSSVSAASAVVATASIAAAPMVAAVATPVVAARSPAAVAAASTGEAVKEMETTQPEEFVPSPIRDGEMNVRELMETVRSSGMAGLRSMLAESHWPSARLTPYQVSDVFTLIVEQAKDCEECREMMRDFACASPRHFLPSHILLLLASRAAREEGVQRALETLQFHRKAFMLAPASIPKHASLRTEATRSLWKEVAKREKKADSREVLDAAIDAGLVDGPKEYVEETLRERMRNGTSFSLVYRQWRELGNRYGSVHHGMDTVVRMAMRAENGEERVARLKTISSYVSSSPSLRIEAFIVHLIVNLLEQGEEAAAKHVFSLVAIHGKHWRKILGEMDREETPASLVLVERIADLITYGTIGEIVKGPKKRKSKKEAVVEVSAEAVKAAEERVKKEKDPLSEQMEKIVWRANGGKVQQKKNGYKKQLRRVKVDQKEVHQLAQRIQETWIRLETAINGHSSEGMKKLVLWSMLHRLSIPSRLSQFVPSEKNPPAKRESGV</sequence>